<dbReference type="Proteomes" id="UP000332933">
    <property type="component" value="Unassembled WGS sequence"/>
</dbReference>
<evidence type="ECO:0000313" key="5">
    <source>
        <dbReference type="EMBL" id="VFT97507.1"/>
    </source>
</evidence>
<dbReference type="EMBL" id="VJMH01006918">
    <property type="protein sequence ID" value="KAF0687429.1"/>
    <property type="molecule type" value="Genomic_DNA"/>
</dbReference>
<name>A0A485LH67_9STRA</name>
<evidence type="ECO:0000256" key="3">
    <source>
        <dbReference type="SAM" id="MobiDB-lite"/>
    </source>
</evidence>
<dbReference type="GO" id="GO:0070062">
    <property type="term" value="C:extracellular exosome"/>
    <property type="evidence" value="ECO:0007669"/>
    <property type="project" value="TreeGrafter"/>
</dbReference>
<dbReference type="Gene3D" id="1.25.40.10">
    <property type="entry name" value="Tetratricopeptide repeat domain"/>
    <property type="match status" value="2"/>
</dbReference>
<reference evidence="5 6" key="1">
    <citation type="submission" date="2019-03" db="EMBL/GenBank/DDBJ databases">
        <authorList>
            <person name="Gaulin E."/>
            <person name="Dumas B."/>
        </authorList>
    </citation>
    <scope>NUCLEOTIDE SEQUENCE [LARGE SCALE GENOMIC DNA]</scope>
    <source>
        <strain evidence="5">CBS 568.67</strain>
    </source>
</reference>
<dbReference type="GO" id="GO:0031514">
    <property type="term" value="C:motile cilium"/>
    <property type="evidence" value="ECO:0007669"/>
    <property type="project" value="TreeGrafter"/>
</dbReference>
<feature type="compositionally biased region" description="Acidic residues" evidence="3">
    <location>
        <begin position="491"/>
        <end position="508"/>
    </location>
</feature>
<reference evidence="4" key="2">
    <citation type="submission" date="2019-06" db="EMBL/GenBank/DDBJ databases">
        <title>Genomics analysis of Aphanomyces spp. identifies a new class of oomycete effector associated with host adaptation.</title>
        <authorList>
            <person name="Gaulin E."/>
        </authorList>
    </citation>
    <scope>NUCLEOTIDE SEQUENCE</scope>
    <source>
        <strain evidence="4">CBS 578.67</strain>
    </source>
</reference>
<dbReference type="GO" id="GO:0060271">
    <property type="term" value="P:cilium assembly"/>
    <property type="evidence" value="ECO:0007669"/>
    <property type="project" value="TreeGrafter"/>
</dbReference>
<evidence type="ECO:0000256" key="1">
    <source>
        <dbReference type="ARBA" id="ARBA00022737"/>
    </source>
</evidence>
<evidence type="ECO:0000256" key="2">
    <source>
        <dbReference type="ARBA" id="ARBA00022803"/>
    </source>
</evidence>
<protein>
    <submittedName>
        <fullName evidence="5">Aste57867_20828 protein</fullName>
    </submittedName>
</protein>
<keyword evidence="2" id="KW-0802">TPR repeat</keyword>
<organism evidence="5 6">
    <name type="scientific">Aphanomyces stellatus</name>
    <dbReference type="NCBI Taxonomy" id="120398"/>
    <lineage>
        <taxon>Eukaryota</taxon>
        <taxon>Sar</taxon>
        <taxon>Stramenopiles</taxon>
        <taxon>Oomycota</taxon>
        <taxon>Saprolegniomycetes</taxon>
        <taxon>Saprolegniales</taxon>
        <taxon>Verrucalvaceae</taxon>
        <taxon>Aphanomyces</taxon>
    </lineage>
</organism>
<evidence type="ECO:0000313" key="6">
    <source>
        <dbReference type="Proteomes" id="UP000332933"/>
    </source>
</evidence>
<dbReference type="EMBL" id="CAADRA010006944">
    <property type="protein sequence ID" value="VFT97507.1"/>
    <property type="molecule type" value="Genomic_DNA"/>
</dbReference>
<proteinExistence type="predicted"/>
<keyword evidence="6" id="KW-1185">Reference proteome</keyword>
<feature type="region of interest" description="Disordered" evidence="3">
    <location>
        <begin position="490"/>
        <end position="509"/>
    </location>
</feature>
<dbReference type="OrthoDB" id="10262375at2759"/>
<sequence>MADAAVAADTSTAPAPLLQGSFTVVLGDVRYSNQQPNDSAAPAVWASVDVVTGTERSTSLWWATTPDTAHRASTSVLSVSTIDDETDHLPSFKYSQASKPFVLTESSLIPTLVATIVRVSLYEGALRDKDADKLVHTVDVSLRPLVLGQQLDATISFTDVASVHVAVAFDVGFVEYFKGCKALAVVSGAITRLPQDWKLVPKEGEDATALIASPEANGAKYHATITLPALDASQASLTIALEGKLALVGDGQDPTAAWVVPLVPVDPTQFWFLPKVRAHVDAFMEWLQGKSRVAVSLQRVQPGADTWTASSTLLLASILVPGTDNVTSVASLGQGFAPTRESLEEVLAKATTNDDKKKAQAALNDYENVLAKVAGTVIKDAHGFIVPWTNRPFLVGNKRLTQLVAAWLGQAATYVSAGTELELRCQLLPGPWVPLPPVPTPPSMTLAELIPPRAPLPPYPQRDALVSMHKELRRIISMLMVEYDKLFSTREDDDDNDERDDDDDDANDEYTLSKEDRRQKLIFHLNTEGIYFDFKEKLKKALVALIREKFPSVVTSPSFPLGAVTDPTTTDKTAFYAQLYTYLMEEVHVVLNGVFHGTEVHAADDVSPDVVRAKLVRMRQQAWESEVNGQLKKATTLHMDRLHLAESHALALADVQAQVWYEFALFYFRTHELAKGKYLDVVSHRLVSLAGECLRQCIAFDATHVAAIHAYGALLCQNHEFDVADIVLKNSLAVVALSSSSTDQARSHGLLALYYTISQADVTGNLCLHELVQAAALTGTSPGGAASSSFPSPTSVCIALGAYCKELGLFSLAYQALTLGDVVLKPKTVLSTHDFATQKLVRAAIDLHFGNLSQASQWCQDALDQDPTFANGWYLHGVIATRQNALLVALESYGRALASVDTLAETYHLPLYLQLGALYMHHQQWGPAKSIFLRACHETSVASSWLGVGVVCVRQDDWDGAEMALAEANILDHTNPDVWGYLSLVCLSATPARQKEAEQALEQALRYDLSNATLLRELSNGFVALDRLEVAESLLRRSLLTGDSSLTRKTLADVLAAQNCASTALDQYKKALDGCTSMDDRTTLLGQCADLLSTLGRLDEAKEYREMAAHQQEGAENEAFMDRQFLQRLSVNNAP</sequence>
<keyword evidence="1" id="KW-0677">Repeat</keyword>
<evidence type="ECO:0000313" key="4">
    <source>
        <dbReference type="EMBL" id="KAF0687429.1"/>
    </source>
</evidence>
<dbReference type="InterPro" id="IPR011990">
    <property type="entry name" value="TPR-like_helical_dom_sf"/>
</dbReference>
<dbReference type="GO" id="GO:0003341">
    <property type="term" value="P:cilium movement"/>
    <property type="evidence" value="ECO:0007669"/>
    <property type="project" value="TreeGrafter"/>
</dbReference>
<dbReference type="SUPFAM" id="SSF81901">
    <property type="entry name" value="HCP-like"/>
    <property type="match status" value="1"/>
</dbReference>
<dbReference type="PANTHER" id="PTHR44314">
    <property type="entry name" value="CILIA- AND FLAGELLA-ASSOCIATED PROTEIN 70"/>
    <property type="match status" value="1"/>
</dbReference>
<dbReference type="AlphaFoldDB" id="A0A485LH67"/>
<dbReference type="InterPro" id="IPR052628">
    <property type="entry name" value="CFAP70"/>
</dbReference>
<dbReference type="PANTHER" id="PTHR44314:SF1">
    <property type="entry name" value="CILIA- AND FLAGELLA-ASSOCIATED PROTEIN 70"/>
    <property type="match status" value="1"/>
</dbReference>
<accession>A0A485LH67</accession>
<gene>
    <name evidence="5" type="primary">Aste57867_20828</name>
    <name evidence="4" type="ORF">As57867_020760</name>
    <name evidence="5" type="ORF">ASTE57867_20828</name>
</gene>